<protein>
    <recommendedName>
        <fullName evidence="2">Endonuclease/exonuclease/phosphatase domain-containing protein</fullName>
    </recommendedName>
</protein>
<gene>
    <name evidence="1" type="ORF">LCGC14_2951230</name>
</gene>
<reference evidence="1" key="1">
    <citation type="journal article" date="2015" name="Nature">
        <title>Complex archaea that bridge the gap between prokaryotes and eukaryotes.</title>
        <authorList>
            <person name="Spang A."/>
            <person name="Saw J.H."/>
            <person name="Jorgensen S.L."/>
            <person name="Zaremba-Niedzwiedzka K."/>
            <person name="Martijn J."/>
            <person name="Lind A.E."/>
            <person name="van Eijk R."/>
            <person name="Schleper C."/>
            <person name="Guy L."/>
            <person name="Ettema T.J."/>
        </authorList>
    </citation>
    <scope>NUCLEOTIDE SEQUENCE</scope>
</reference>
<feature type="non-terminal residue" evidence="1">
    <location>
        <position position="1"/>
    </location>
</feature>
<proteinExistence type="predicted"/>
<comment type="caution">
    <text evidence="1">The sequence shown here is derived from an EMBL/GenBank/DDBJ whole genome shotgun (WGS) entry which is preliminary data.</text>
</comment>
<evidence type="ECO:0000313" key="1">
    <source>
        <dbReference type="EMBL" id="KKK67722.1"/>
    </source>
</evidence>
<dbReference type="EMBL" id="LAZR01059468">
    <property type="protein sequence ID" value="KKK67722.1"/>
    <property type="molecule type" value="Genomic_DNA"/>
</dbReference>
<sequence length="317" mass="36640">LMTAIRADQLNGKVSALRQKWEIEEAIKSVFVGGLHEKWQFPSDHVPVGISLKKNKKQINIMTWNILNNCFMPHWVYKVNSQGLKRSLITELDRAISKDFQLTERDMYIVNLIVESINNPFQEKDFICLQECSKEFLMEMKTKLPKNYSIIFSREPLAKDQEAIIYRSDKFSILSNFSKCISPDFEHRVIMDVIFQSKGINIRLINAHLPFTHNVLPRSQLIHYLFDVRNSADFVIIAGDMNCTELDLKNEVKNNFSDNTCLIISPYPTVVYPKLDGNLLRTVVLDHFLILGDSYDQEVIPIDKLVSSSLEALNLLR</sequence>
<dbReference type="Gene3D" id="3.60.10.10">
    <property type="entry name" value="Endonuclease/exonuclease/phosphatase"/>
    <property type="match status" value="1"/>
</dbReference>
<accession>A0A0F8XEX9</accession>
<dbReference type="SUPFAM" id="SSF56219">
    <property type="entry name" value="DNase I-like"/>
    <property type="match status" value="1"/>
</dbReference>
<dbReference type="AlphaFoldDB" id="A0A0F8XEX9"/>
<evidence type="ECO:0008006" key="2">
    <source>
        <dbReference type="Google" id="ProtNLM"/>
    </source>
</evidence>
<organism evidence="1">
    <name type="scientific">marine sediment metagenome</name>
    <dbReference type="NCBI Taxonomy" id="412755"/>
    <lineage>
        <taxon>unclassified sequences</taxon>
        <taxon>metagenomes</taxon>
        <taxon>ecological metagenomes</taxon>
    </lineage>
</organism>
<dbReference type="InterPro" id="IPR036691">
    <property type="entry name" value="Endo/exonu/phosph_ase_sf"/>
</dbReference>
<name>A0A0F8XEX9_9ZZZZ</name>